<proteinExistence type="predicted"/>
<dbReference type="AlphaFoldDB" id="A0AAW2LBI4"/>
<accession>A0AAW2LBI4</accession>
<reference evidence="2" key="1">
    <citation type="submission" date="2020-06" db="EMBL/GenBank/DDBJ databases">
        <authorList>
            <person name="Li T."/>
            <person name="Hu X."/>
            <person name="Zhang T."/>
            <person name="Song X."/>
            <person name="Zhang H."/>
            <person name="Dai N."/>
            <person name="Sheng W."/>
            <person name="Hou X."/>
            <person name="Wei L."/>
        </authorList>
    </citation>
    <scope>NUCLEOTIDE SEQUENCE</scope>
    <source>
        <strain evidence="2">G02</strain>
        <tissue evidence="2">Leaf</tissue>
    </source>
</reference>
<name>A0AAW2LBI4_SESRA</name>
<evidence type="ECO:0000256" key="1">
    <source>
        <dbReference type="SAM" id="MobiDB-lite"/>
    </source>
</evidence>
<evidence type="ECO:0000313" key="2">
    <source>
        <dbReference type="EMBL" id="KAL0315939.1"/>
    </source>
</evidence>
<feature type="region of interest" description="Disordered" evidence="1">
    <location>
        <begin position="13"/>
        <end position="60"/>
    </location>
</feature>
<dbReference type="EMBL" id="JACGWJ010000025">
    <property type="protein sequence ID" value="KAL0315939.1"/>
    <property type="molecule type" value="Genomic_DNA"/>
</dbReference>
<feature type="compositionally biased region" description="Polar residues" evidence="1">
    <location>
        <begin position="19"/>
        <end position="35"/>
    </location>
</feature>
<comment type="caution">
    <text evidence="2">The sequence shown here is derived from an EMBL/GenBank/DDBJ whole genome shotgun (WGS) entry which is preliminary data.</text>
</comment>
<reference evidence="2" key="2">
    <citation type="journal article" date="2024" name="Plant">
        <title>Genomic evolution and insights into agronomic trait innovations of Sesamum species.</title>
        <authorList>
            <person name="Miao H."/>
            <person name="Wang L."/>
            <person name="Qu L."/>
            <person name="Liu H."/>
            <person name="Sun Y."/>
            <person name="Le M."/>
            <person name="Wang Q."/>
            <person name="Wei S."/>
            <person name="Zheng Y."/>
            <person name="Lin W."/>
            <person name="Duan Y."/>
            <person name="Cao H."/>
            <person name="Xiong S."/>
            <person name="Wang X."/>
            <person name="Wei L."/>
            <person name="Li C."/>
            <person name="Ma Q."/>
            <person name="Ju M."/>
            <person name="Zhao R."/>
            <person name="Li G."/>
            <person name="Mu C."/>
            <person name="Tian Q."/>
            <person name="Mei H."/>
            <person name="Zhang T."/>
            <person name="Gao T."/>
            <person name="Zhang H."/>
        </authorList>
    </citation>
    <scope>NUCLEOTIDE SEQUENCE</scope>
    <source>
        <strain evidence="2">G02</strain>
    </source>
</reference>
<protein>
    <submittedName>
        <fullName evidence="2">Uncharacterized protein</fullName>
    </submittedName>
</protein>
<gene>
    <name evidence="2" type="ORF">Sradi_5472100</name>
</gene>
<sequence length="60" mass="6438">MNVYFESDCYEIPAGATLSPPTLQESQDGDQTPTTAVPHVHLRSAAKGLTPDLRSSTSTF</sequence>
<organism evidence="2">
    <name type="scientific">Sesamum radiatum</name>
    <name type="common">Black benniseed</name>
    <dbReference type="NCBI Taxonomy" id="300843"/>
    <lineage>
        <taxon>Eukaryota</taxon>
        <taxon>Viridiplantae</taxon>
        <taxon>Streptophyta</taxon>
        <taxon>Embryophyta</taxon>
        <taxon>Tracheophyta</taxon>
        <taxon>Spermatophyta</taxon>
        <taxon>Magnoliopsida</taxon>
        <taxon>eudicotyledons</taxon>
        <taxon>Gunneridae</taxon>
        <taxon>Pentapetalae</taxon>
        <taxon>asterids</taxon>
        <taxon>lamiids</taxon>
        <taxon>Lamiales</taxon>
        <taxon>Pedaliaceae</taxon>
        <taxon>Sesamum</taxon>
    </lineage>
</organism>